<evidence type="ECO:0000259" key="1">
    <source>
        <dbReference type="Pfam" id="PF13456"/>
    </source>
</evidence>
<dbReference type="Pfam" id="PF13966">
    <property type="entry name" value="zf-RVT"/>
    <property type="match status" value="1"/>
</dbReference>
<feature type="domain" description="RNase H type-1" evidence="1">
    <location>
        <begin position="302"/>
        <end position="423"/>
    </location>
</feature>
<dbReference type="SUPFAM" id="SSF53098">
    <property type="entry name" value="Ribonuclease H-like"/>
    <property type="match status" value="1"/>
</dbReference>
<protein>
    <recommendedName>
        <fullName evidence="5">RNase H type-1 domain-containing protein</fullName>
    </recommendedName>
</protein>
<dbReference type="GO" id="GO:0003676">
    <property type="term" value="F:nucleic acid binding"/>
    <property type="evidence" value="ECO:0007669"/>
    <property type="project" value="InterPro"/>
</dbReference>
<dbReference type="Gramene" id="evm.model.04.1624">
    <property type="protein sequence ID" value="cds.evm.model.04.1624"/>
    <property type="gene ID" value="evm.TU.04.1624"/>
</dbReference>
<dbReference type="EnsemblPlants" id="evm.model.04.1624">
    <property type="protein sequence ID" value="cds.evm.model.04.1624"/>
    <property type="gene ID" value="evm.TU.04.1624"/>
</dbReference>
<name>A0A803PDV2_CANSA</name>
<evidence type="ECO:0000313" key="4">
    <source>
        <dbReference type="Proteomes" id="UP000596661"/>
    </source>
</evidence>
<dbReference type="InterPro" id="IPR044730">
    <property type="entry name" value="RNase_H-like_dom_plant"/>
</dbReference>
<dbReference type="EMBL" id="UZAU01000395">
    <property type="status" value="NOT_ANNOTATED_CDS"/>
    <property type="molecule type" value="Genomic_DNA"/>
</dbReference>
<dbReference type="PANTHER" id="PTHR47723">
    <property type="entry name" value="OS05G0353850 PROTEIN"/>
    <property type="match status" value="1"/>
</dbReference>
<organism evidence="3 4">
    <name type="scientific">Cannabis sativa</name>
    <name type="common">Hemp</name>
    <name type="synonym">Marijuana</name>
    <dbReference type="NCBI Taxonomy" id="3483"/>
    <lineage>
        <taxon>Eukaryota</taxon>
        <taxon>Viridiplantae</taxon>
        <taxon>Streptophyta</taxon>
        <taxon>Embryophyta</taxon>
        <taxon>Tracheophyta</taxon>
        <taxon>Spermatophyta</taxon>
        <taxon>Magnoliopsida</taxon>
        <taxon>eudicotyledons</taxon>
        <taxon>Gunneridae</taxon>
        <taxon>Pentapetalae</taxon>
        <taxon>rosids</taxon>
        <taxon>fabids</taxon>
        <taxon>Rosales</taxon>
        <taxon>Cannabaceae</taxon>
        <taxon>Cannabis</taxon>
    </lineage>
</organism>
<dbReference type="InterPro" id="IPR053151">
    <property type="entry name" value="RNase_H-like"/>
</dbReference>
<evidence type="ECO:0008006" key="5">
    <source>
        <dbReference type="Google" id="ProtNLM"/>
    </source>
</evidence>
<dbReference type="InterPro" id="IPR012337">
    <property type="entry name" value="RNaseH-like_sf"/>
</dbReference>
<dbReference type="Pfam" id="PF13456">
    <property type="entry name" value="RVT_3"/>
    <property type="match status" value="1"/>
</dbReference>
<dbReference type="InterPro" id="IPR026960">
    <property type="entry name" value="RVT-Znf"/>
</dbReference>
<keyword evidence="4" id="KW-1185">Reference proteome</keyword>
<dbReference type="AlphaFoldDB" id="A0A803PDV2"/>
<dbReference type="InterPro" id="IPR036397">
    <property type="entry name" value="RNaseH_sf"/>
</dbReference>
<dbReference type="GO" id="GO:0004523">
    <property type="term" value="F:RNA-DNA hybrid ribonuclease activity"/>
    <property type="evidence" value="ECO:0007669"/>
    <property type="project" value="InterPro"/>
</dbReference>
<dbReference type="Gene3D" id="3.30.420.10">
    <property type="entry name" value="Ribonuclease H-like superfamily/Ribonuclease H"/>
    <property type="match status" value="1"/>
</dbReference>
<evidence type="ECO:0000313" key="3">
    <source>
        <dbReference type="EnsemblPlants" id="cds.evm.model.04.1624"/>
    </source>
</evidence>
<feature type="domain" description="Reverse transcriptase zinc-binding" evidence="2">
    <location>
        <begin position="177"/>
        <end position="235"/>
    </location>
</feature>
<dbReference type="PANTHER" id="PTHR47723:SF24">
    <property type="entry name" value="RNASE H TYPE-1 DOMAIN-CONTAINING PROTEIN"/>
    <property type="match status" value="1"/>
</dbReference>
<evidence type="ECO:0000259" key="2">
    <source>
        <dbReference type="Pfam" id="PF13966"/>
    </source>
</evidence>
<reference evidence="3" key="2">
    <citation type="submission" date="2021-03" db="UniProtKB">
        <authorList>
            <consortium name="EnsemblPlants"/>
        </authorList>
    </citation>
    <scope>IDENTIFICATION</scope>
</reference>
<dbReference type="CDD" id="cd06222">
    <property type="entry name" value="RNase_H_like"/>
    <property type="match status" value="1"/>
</dbReference>
<reference evidence="3" key="1">
    <citation type="submission" date="2018-11" db="EMBL/GenBank/DDBJ databases">
        <authorList>
            <person name="Grassa J C."/>
        </authorList>
    </citation>
    <scope>NUCLEOTIDE SEQUENCE [LARGE SCALE GENOMIC DNA]</scope>
</reference>
<sequence>MEPTINPTISIPDRVDSFHANRSHSTEKPPMKSNPLELEVKSTTQATIGDLPPLIMKEPVKDGSRAESTIVRAFFKVKASPFEFFRGNSASIVIEEKEVSEVKNDEVWFYVGKTEARFGRAIDISHSAPTSNPAANNANYLGLVKRLEKPTQPPQSTWDEGQYHCDNDDDVYPKDWEPNVDELFVWKMIHSWIPTNSALAHQKIQVEPYCTQCSSGAYENVFHALWGCRVNCDVWKLTGFSGKIKRQEIRLTMGDTNPRLLLWLNGAASFLLNFEMVMLLKIWSERSPLSLAAPVRDRFKINVDAGVKVGEGLASASSVVRDHNGRVSGAAVRIVRKEPSPLHAELTAIADGLKVGLQQKLPSFTVETDCLQAVNLVLKDEGGCRDVDGLIVHIRDLLQDARVHGISFVYREANQVAHVLANESLINKASAMWVGVVPPCARQAVQLDSPNPV</sequence>
<dbReference type="InterPro" id="IPR002156">
    <property type="entry name" value="RNaseH_domain"/>
</dbReference>
<accession>A0A803PDV2</accession>
<dbReference type="Proteomes" id="UP000596661">
    <property type="component" value="Chromosome 4"/>
</dbReference>
<proteinExistence type="predicted"/>